<dbReference type="SUPFAM" id="SSF46689">
    <property type="entry name" value="Homeodomain-like"/>
    <property type="match status" value="1"/>
</dbReference>
<dbReference type="AlphaFoldDB" id="A0A1E7ZC25"/>
<dbReference type="Proteomes" id="UP000175691">
    <property type="component" value="Unassembled WGS sequence"/>
</dbReference>
<dbReference type="Pfam" id="PF13565">
    <property type="entry name" value="HTH_32"/>
    <property type="match status" value="1"/>
</dbReference>
<evidence type="ECO:0000313" key="2">
    <source>
        <dbReference type="EMBL" id="OFC71075.1"/>
    </source>
</evidence>
<organism evidence="2 3">
    <name type="scientific">Alteromonas confluentis</name>
    <dbReference type="NCBI Taxonomy" id="1656094"/>
    <lineage>
        <taxon>Bacteria</taxon>
        <taxon>Pseudomonadati</taxon>
        <taxon>Pseudomonadota</taxon>
        <taxon>Gammaproteobacteria</taxon>
        <taxon>Alteromonadales</taxon>
        <taxon>Alteromonadaceae</taxon>
        <taxon>Alteromonas/Salinimonas group</taxon>
        <taxon>Alteromonas</taxon>
    </lineage>
</organism>
<dbReference type="EMBL" id="MDHN01000019">
    <property type="protein sequence ID" value="OFC71075.1"/>
    <property type="molecule type" value="Genomic_DNA"/>
</dbReference>
<dbReference type="InterPro" id="IPR012337">
    <property type="entry name" value="RNaseH-like_sf"/>
</dbReference>
<dbReference type="SUPFAM" id="SSF53098">
    <property type="entry name" value="Ribonuclease H-like"/>
    <property type="match status" value="1"/>
</dbReference>
<feature type="domain" description="Integrase catalytic" evidence="1">
    <location>
        <begin position="127"/>
        <end position="286"/>
    </location>
</feature>
<dbReference type="STRING" id="1656094.BFC18_10030"/>
<dbReference type="InterPro" id="IPR036397">
    <property type="entry name" value="RNaseH_sf"/>
</dbReference>
<dbReference type="InterPro" id="IPR009057">
    <property type="entry name" value="Homeodomain-like_sf"/>
</dbReference>
<name>A0A1E7ZC25_9ALTE</name>
<accession>A0A1E7ZC25</accession>
<keyword evidence="3" id="KW-1185">Reference proteome</keyword>
<dbReference type="GO" id="GO:0003676">
    <property type="term" value="F:nucleic acid binding"/>
    <property type="evidence" value="ECO:0007669"/>
    <property type="project" value="InterPro"/>
</dbReference>
<dbReference type="InterPro" id="IPR001584">
    <property type="entry name" value="Integrase_cat-core"/>
</dbReference>
<dbReference type="GO" id="GO:0015074">
    <property type="term" value="P:DNA integration"/>
    <property type="evidence" value="ECO:0007669"/>
    <property type="project" value="InterPro"/>
</dbReference>
<dbReference type="OrthoDB" id="9774685at2"/>
<dbReference type="RefSeq" id="WP_070125185.1">
    <property type="nucleotide sequence ID" value="NZ_MDHN01000019.1"/>
</dbReference>
<protein>
    <submittedName>
        <fullName evidence="2">Integrase</fullName>
    </submittedName>
</protein>
<proteinExistence type="predicted"/>
<dbReference type="PANTHER" id="PTHR35004:SF7">
    <property type="entry name" value="INTEGRASE PROTEIN"/>
    <property type="match status" value="1"/>
</dbReference>
<dbReference type="NCBIfam" id="NF033577">
    <property type="entry name" value="transpos_IS481"/>
    <property type="match status" value="1"/>
</dbReference>
<dbReference type="PROSITE" id="PS50994">
    <property type="entry name" value="INTEGRASE"/>
    <property type="match status" value="1"/>
</dbReference>
<gene>
    <name evidence="2" type="ORF">BFC18_10030</name>
</gene>
<sequence>MNKEIRQRLKWIELYEETENAGLVCRRCGISRPTLRKWLNRYKENGLDGLQDVSKRPHTSPNAKINHQIEEWILTLRKDRKLGARRIQNELLREHSVQLSLASIHKVLTRHDVKPIVFQRKKKDFIRYQRPIPGDRVQMDTCKIAPGIYQYTAIDDCSRYRVLDVFNRRSAANTLIFIDKVIEEMPFPIQRIQTDRGTEFFAEKVQRKLMDYGIKFRPNKPGSPHLNGKVERSQRTDKEEFYSTVNLNLDELKNETLPEWQHYYNWQRAHGSFKGKSPMDIVCERLEQTPLWEEVHEDYITENERIQLSNYQRDLQLRKVK</sequence>
<reference evidence="2 3" key="1">
    <citation type="submission" date="2016-08" db="EMBL/GenBank/DDBJ databases">
        <authorList>
            <person name="Seilhamer J.J."/>
        </authorList>
    </citation>
    <scope>NUCLEOTIDE SEQUENCE [LARGE SCALE GENOMIC DNA]</scope>
    <source>
        <strain evidence="2 3">KCTC 42603</strain>
    </source>
</reference>
<evidence type="ECO:0000313" key="3">
    <source>
        <dbReference type="Proteomes" id="UP000175691"/>
    </source>
</evidence>
<dbReference type="PANTHER" id="PTHR35004">
    <property type="entry name" value="TRANSPOSASE RV3428C-RELATED"/>
    <property type="match status" value="1"/>
</dbReference>
<dbReference type="InterPro" id="IPR047656">
    <property type="entry name" value="IS481-like_transpos"/>
</dbReference>
<comment type="caution">
    <text evidence="2">The sequence shown here is derived from an EMBL/GenBank/DDBJ whole genome shotgun (WGS) entry which is preliminary data.</text>
</comment>
<dbReference type="Pfam" id="PF00665">
    <property type="entry name" value="rve"/>
    <property type="match status" value="1"/>
</dbReference>
<dbReference type="Gene3D" id="3.30.420.10">
    <property type="entry name" value="Ribonuclease H-like superfamily/Ribonuclease H"/>
    <property type="match status" value="1"/>
</dbReference>
<evidence type="ECO:0000259" key="1">
    <source>
        <dbReference type="PROSITE" id="PS50994"/>
    </source>
</evidence>